<sequence>MKLLSALLLSSAPLQIWAASLPLFGQSPIKSLEETFPVAGENPLEYCANPKNDILEIISVNLTPNPPIPGEILTIEAEGIFHEAVEQGSKIHLQVKYGLIRLVNVEADLCDEIEGNTDLTCPLEGHKKFAKEVEIPKEVPPGKYTVLADVYTEDKVRITCLQAHDIIFH</sequence>
<evidence type="ECO:0000256" key="7">
    <source>
        <dbReference type="ARBA" id="ARBA00023055"/>
    </source>
</evidence>
<evidence type="ECO:0000256" key="6">
    <source>
        <dbReference type="ARBA" id="ARBA00022729"/>
    </source>
</evidence>
<evidence type="ECO:0000259" key="9">
    <source>
        <dbReference type="SMART" id="SM00737"/>
    </source>
</evidence>
<proteinExistence type="inferred from homology"/>
<evidence type="ECO:0000313" key="10">
    <source>
        <dbReference type="EMBL" id="KFX48024.1"/>
    </source>
</evidence>
<dbReference type="EMBL" id="JPOX01000013">
    <property type="protein sequence ID" value="KFX48024.1"/>
    <property type="molecule type" value="Genomic_DNA"/>
</dbReference>
<feature type="domain" description="MD-2-related lipid-recognition" evidence="9">
    <location>
        <begin position="44"/>
        <end position="165"/>
    </location>
</feature>
<dbReference type="GO" id="GO:0032366">
    <property type="term" value="P:intracellular sterol transport"/>
    <property type="evidence" value="ECO:0007669"/>
    <property type="project" value="InterPro"/>
</dbReference>
<dbReference type="InterPro" id="IPR003172">
    <property type="entry name" value="ML_dom"/>
</dbReference>
<organism evidence="10">
    <name type="scientific">Talaromyces marneffei PM1</name>
    <dbReference type="NCBI Taxonomy" id="1077442"/>
    <lineage>
        <taxon>Eukaryota</taxon>
        <taxon>Fungi</taxon>
        <taxon>Dikarya</taxon>
        <taxon>Ascomycota</taxon>
        <taxon>Pezizomycotina</taxon>
        <taxon>Eurotiomycetes</taxon>
        <taxon>Eurotiomycetidae</taxon>
        <taxon>Eurotiales</taxon>
        <taxon>Trichocomaceae</taxon>
        <taxon>Talaromyces</taxon>
        <taxon>Talaromyces sect. Talaromyces</taxon>
    </lineage>
</organism>
<feature type="signal peptide" evidence="8">
    <location>
        <begin position="1"/>
        <end position="18"/>
    </location>
</feature>
<dbReference type="SUPFAM" id="SSF81296">
    <property type="entry name" value="E set domains"/>
    <property type="match status" value="1"/>
</dbReference>
<keyword evidence="7" id="KW-0445">Lipid transport</keyword>
<comment type="function">
    <text evidence="1">Catalyzes the intermembrane transfer of phosphatidylglycerol and phosphatidylinositol.</text>
</comment>
<gene>
    <name evidence="10" type="ORF">GQ26_0130980</name>
</gene>
<keyword evidence="6 8" id="KW-0732">Signal</keyword>
<accession>A0A093VDK0</accession>
<comment type="caution">
    <text evidence="10">The sequence shown here is derived from an EMBL/GenBank/DDBJ whole genome shotgun (WGS) entry which is preliminary data.</text>
</comment>
<dbReference type="InterPro" id="IPR039670">
    <property type="entry name" value="NPC2-like"/>
</dbReference>
<dbReference type="InterPro" id="IPR033917">
    <property type="entry name" value="ML_PG-PI_TP"/>
</dbReference>
<evidence type="ECO:0000256" key="2">
    <source>
        <dbReference type="ARBA" id="ARBA00006370"/>
    </source>
</evidence>
<dbReference type="HOGENOM" id="CLU_097982_0_0_1"/>
<protein>
    <recommendedName>
        <fullName evidence="4">Phosphatidylglycerol/phosphatidylinositol transfer protein</fullName>
    </recommendedName>
</protein>
<evidence type="ECO:0000256" key="8">
    <source>
        <dbReference type="SAM" id="SignalP"/>
    </source>
</evidence>
<dbReference type="InterPro" id="IPR014756">
    <property type="entry name" value="Ig_E-set"/>
</dbReference>
<keyword evidence="5" id="KW-0813">Transport</keyword>
<comment type="subunit">
    <text evidence="3">Monomer.</text>
</comment>
<dbReference type="Gene3D" id="2.60.40.770">
    <property type="match status" value="1"/>
</dbReference>
<comment type="similarity">
    <text evidence="2">Belongs to the NPC2 family.</text>
</comment>
<name>A0A093VDK0_TALMA</name>
<feature type="chain" id="PRO_5001889004" description="Phosphatidylglycerol/phosphatidylinositol transfer protein" evidence="8">
    <location>
        <begin position="19"/>
        <end position="169"/>
    </location>
</feature>
<evidence type="ECO:0000256" key="5">
    <source>
        <dbReference type="ARBA" id="ARBA00022448"/>
    </source>
</evidence>
<reference evidence="10" key="1">
    <citation type="journal article" date="2014" name="PLoS Genet.">
        <title>Signature Gene Expression Reveals Novel Clues to the Molecular Mechanisms of Dimorphic Transition in Penicillium marneffei.</title>
        <authorList>
            <person name="Yang E."/>
            <person name="Wang G."/>
            <person name="Cai J."/>
            <person name="Woo P.C."/>
            <person name="Lau S.K."/>
            <person name="Yuen K.-Y."/>
            <person name="Chow W.-N."/>
            <person name="Lin X."/>
        </authorList>
    </citation>
    <scope>NUCLEOTIDE SEQUENCE [LARGE SCALE GENOMIC DNA]</scope>
    <source>
        <strain evidence="10">PM1</strain>
    </source>
</reference>
<dbReference type="eggNOG" id="KOG4680">
    <property type="taxonomic scope" value="Eukaryota"/>
</dbReference>
<evidence type="ECO:0000256" key="4">
    <source>
        <dbReference type="ARBA" id="ARBA00016056"/>
    </source>
</evidence>
<dbReference type="PANTHER" id="PTHR11306">
    <property type="entry name" value="NIEMANN PICK TYPE C2 PROTEIN NPC2-RELATED"/>
    <property type="match status" value="1"/>
</dbReference>
<dbReference type="CDD" id="cd00917">
    <property type="entry name" value="PG-PI_TP"/>
    <property type="match status" value="1"/>
</dbReference>
<dbReference type="Pfam" id="PF02221">
    <property type="entry name" value="E1_DerP2_DerF2"/>
    <property type="match status" value="1"/>
</dbReference>
<dbReference type="PANTHER" id="PTHR11306:SF0">
    <property type="entry name" value="PHOSPHATIDYLGLYCEROL_PHOSPHATIDYLINOSITOL TRANSFER PROTEIN"/>
    <property type="match status" value="1"/>
</dbReference>
<dbReference type="AlphaFoldDB" id="A0A093VDK0"/>
<dbReference type="SMART" id="SM00737">
    <property type="entry name" value="ML"/>
    <property type="match status" value="1"/>
</dbReference>
<dbReference type="GO" id="GO:0032934">
    <property type="term" value="F:sterol binding"/>
    <property type="evidence" value="ECO:0007669"/>
    <property type="project" value="InterPro"/>
</dbReference>
<evidence type="ECO:0000256" key="1">
    <source>
        <dbReference type="ARBA" id="ARBA00002053"/>
    </source>
</evidence>
<evidence type="ECO:0000256" key="3">
    <source>
        <dbReference type="ARBA" id="ARBA00011245"/>
    </source>
</evidence>